<evidence type="ECO:0000256" key="1">
    <source>
        <dbReference type="SAM" id="MobiDB-lite"/>
    </source>
</evidence>
<gene>
    <name evidence="2" type="ORF">S12H4_48807</name>
</gene>
<dbReference type="AlphaFoldDB" id="X1TPA9"/>
<comment type="caution">
    <text evidence="2">The sequence shown here is derived from an EMBL/GenBank/DDBJ whole genome shotgun (WGS) entry which is preliminary data.</text>
</comment>
<feature type="non-terminal residue" evidence="2">
    <location>
        <position position="1"/>
    </location>
</feature>
<sequence length="70" mass="7532">ERILPRGTEPPAPNEGSSTYGAPITLSRLGLHFQFIVAEIPEPSNCVIVQVDPGVAELIKYGAPDRFSDP</sequence>
<reference evidence="2" key="1">
    <citation type="journal article" date="2014" name="Front. Microbiol.">
        <title>High frequency of phylogenetically diverse reductive dehalogenase-homologous genes in deep subseafloor sedimentary metagenomes.</title>
        <authorList>
            <person name="Kawai M."/>
            <person name="Futagami T."/>
            <person name="Toyoda A."/>
            <person name="Takaki Y."/>
            <person name="Nishi S."/>
            <person name="Hori S."/>
            <person name="Arai W."/>
            <person name="Tsubouchi T."/>
            <person name="Morono Y."/>
            <person name="Uchiyama I."/>
            <person name="Ito T."/>
            <person name="Fujiyama A."/>
            <person name="Inagaki F."/>
            <person name="Takami H."/>
        </authorList>
    </citation>
    <scope>NUCLEOTIDE SEQUENCE</scope>
    <source>
        <strain evidence="2">Expedition CK06-06</strain>
    </source>
</reference>
<accession>X1TPA9</accession>
<protein>
    <submittedName>
        <fullName evidence="2">Uncharacterized protein</fullName>
    </submittedName>
</protein>
<organism evidence="2">
    <name type="scientific">marine sediment metagenome</name>
    <dbReference type="NCBI Taxonomy" id="412755"/>
    <lineage>
        <taxon>unclassified sequences</taxon>
        <taxon>metagenomes</taxon>
        <taxon>ecological metagenomes</taxon>
    </lineage>
</organism>
<evidence type="ECO:0000313" key="2">
    <source>
        <dbReference type="EMBL" id="GAJ07079.1"/>
    </source>
</evidence>
<feature type="region of interest" description="Disordered" evidence="1">
    <location>
        <begin position="1"/>
        <end position="21"/>
    </location>
</feature>
<dbReference type="EMBL" id="BARW01030543">
    <property type="protein sequence ID" value="GAJ07079.1"/>
    <property type="molecule type" value="Genomic_DNA"/>
</dbReference>
<proteinExistence type="predicted"/>
<name>X1TPA9_9ZZZZ</name>